<evidence type="ECO:0000313" key="1">
    <source>
        <dbReference type="EMBL" id="GBN90423.1"/>
    </source>
</evidence>
<name>A0A4Y2SRX0_ARAVE</name>
<accession>A0A4Y2SRX0</accession>
<organism evidence="1 2">
    <name type="scientific">Araneus ventricosus</name>
    <name type="common">Orbweaver spider</name>
    <name type="synonym">Epeira ventricosa</name>
    <dbReference type="NCBI Taxonomy" id="182803"/>
    <lineage>
        <taxon>Eukaryota</taxon>
        <taxon>Metazoa</taxon>
        <taxon>Ecdysozoa</taxon>
        <taxon>Arthropoda</taxon>
        <taxon>Chelicerata</taxon>
        <taxon>Arachnida</taxon>
        <taxon>Araneae</taxon>
        <taxon>Araneomorphae</taxon>
        <taxon>Entelegynae</taxon>
        <taxon>Araneoidea</taxon>
        <taxon>Araneidae</taxon>
        <taxon>Araneus</taxon>
    </lineage>
</organism>
<reference evidence="1 2" key="1">
    <citation type="journal article" date="2019" name="Sci. Rep.">
        <title>Orb-weaving spider Araneus ventricosus genome elucidates the spidroin gene catalogue.</title>
        <authorList>
            <person name="Kono N."/>
            <person name="Nakamura H."/>
            <person name="Ohtoshi R."/>
            <person name="Moran D.A.P."/>
            <person name="Shinohara A."/>
            <person name="Yoshida Y."/>
            <person name="Fujiwara M."/>
            <person name="Mori M."/>
            <person name="Tomita M."/>
            <person name="Arakawa K."/>
        </authorList>
    </citation>
    <scope>NUCLEOTIDE SEQUENCE [LARGE SCALE GENOMIC DNA]</scope>
</reference>
<sequence>MTQGVRLSLLPRRVTPFLFGKILLSGRAFLDRDVNAPNHFRIEKVTHLVPFRRASSVSEKSRHRKTSTLSPSEAQQLNGLFLRLSCWNARLIHNGRSRRDAETVLAVDNSQKKNVCRHL</sequence>
<dbReference type="AlphaFoldDB" id="A0A4Y2SRX0"/>
<evidence type="ECO:0000313" key="2">
    <source>
        <dbReference type="Proteomes" id="UP000499080"/>
    </source>
</evidence>
<proteinExistence type="predicted"/>
<dbReference type="Proteomes" id="UP000499080">
    <property type="component" value="Unassembled WGS sequence"/>
</dbReference>
<comment type="caution">
    <text evidence="1">The sequence shown here is derived from an EMBL/GenBank/DDBJ whole genome shotgun (WGS) entry which is preliminary data.</text>
</comment>
<dbReference type="EMBL" id="BGPR01023319">
    <property type="protein sequence ID" value="GBN90423.1"/>
    <property type="molecule type" value="Genomic_DNA"/>
</dbReference>
<protein>
    <submittedName>
        <fullName evidence="1">Uncharacterized protein</fullName>
    </submittedName>
</protein>
<keyword evidence="2" id="KW-1185">Reference proteome</keyword>
<gene>
    <name evidence="1" type="ORF">AVEN_61883_1</name>
</gene>